<evidence type="ECO:0000313" key="5">
    <source>
        <dbReference type="Proteomes" id="UP001235712"/>
    </source>
</evidence>
<dbReference type="Pfam" id="PF00144">
    <property type="entry name" value="Beta-lactamase"/>
    <property type="match status" value="1"/>
</dbReference>
<accession>A0ABT9PDL8</accession>
<comment type="caution">
    <text evidence="4">The sequence shown here is derived from an EMBL/GenBank/DDBJ whole genome shotgun (WGS) entry which is preliminary data.</text>
</comment>
<dbReference type="RefSeq" id="WP_307249647.1">
    <property type="nucleotide sequence ID" value="NZ_JAUSQZ010000001.1"/>
</dbReference>
<dbReference type="SUPFAM" id="SSF56601">
    <property type="entry name" value="beta-lactamase/transpeptidase-like"/>
    <property type="match status" value="1"/>
</dbReference>
<dbReference type="PANTHER" id="PTHR46825:SF7">
    <property type="entry name" value="D-ALANYL-D-ALANINE CARBOXYPEPTIDASE"/>
    <property type="match status" value="1"/>
</dbReference>
<dbReference type="InterPro" id="IPR001466">
    <property type="entry name" value="Beta-lactam-related"/>
</dbReference>
<keyword evidence="5" id="KW-1185">Reference proteome</keyword>
<evidence type="ECO:0000256" key="1">
    <source>
        <dbReference type="SAM" id="MobiDB-lite"/>
    </source>
</evidence>
<organism evidence="4 5">
    <name type="scientific">Kineosporia succinea</name>
    <dbReference type="NCBI Taxonomy" id="84632"/>
    <lineage>
        <taxon>Bacteria</taxon>
        <taxon>Bacillati</taxon>
        <taxon>Actinomycetota</taxon>
        <taxon>Actinomycetes</taxon>
        <taxon>Kineosporiales</taxon>
        <taxon>Kineosporiaceae</taxon>
        <taxon>Kineosporia</taxon>
    </lineage>
</organism>
<name>A0ABT9PDL8_9ACTN</name>
<protein>
    <submittedName>
        <fullName evidence="4">D-alanyl-D-alanine carboxypeptidase</fullName>
        <ecNumber evidence="4">3.4.16.4</ecNumber>
    </submittedName>
</protein>
<sequence>MKRSRNRRPRIARAGSAGVVLTGLTVSGLVLAAGTTASAAPTAPGPAATSTVTPAPPTLTPQARMQRAAQDLVDAGAVGVLGRIDTGSQILTTTAGLADRTTGRRIKNKDQYEIGSQTKTFMSVLVLQLVRAKKVALDEPVETYLPGMVPDGAHITVRMLLNHTSGLYDYAADPDVFRAYVENPYAVVPPESILRNAFSHAPDFAPGTRWEYSNTNYVVIGELLTKVSGHSLNQLLQQHITKPLRLRDTYLADPFVTSTGPGLAHGHAFDVPADVYYDTSGFSLSLLGAAGGMISTARDLSSFYLALLGGRILPPDLLAEMKKNAAGEAIAGGAYGLGLQKAETPCGDAWGHTGGTYGTLTLTVVSEDGTRSAASAVTTVPYFIDDTDPAVDAFFTAQGNAEFLSLCTMNGIEVPAGMLAQRSAPGSDPAPAPGSGHSRSEGAPRVQKHAGSTPGDRPAGTLAPRLLPEPVTQHAPVFAGQWRRASASR</sequence>
<keyword evidence="4" id="KW-0378">Hydrolase</keyword>
<feature type="compositionally biased region" description="Low complexity" evidence="1">
    <location>
        <begin position="423"/>
        <end position="436"/>
    </location>
</feature>
<feature type="chain" id="PRO_5046194922" evidence="2">
    <location>
        <begin position="33"/>
        <end position="489"/>
    </location>
</feature>
<dbReference type="PANTHER" id="PTHR46825">
    <property type="entry name" value="D-ALANYL-D-ALANINE-CARBOXYPEPTIDASE/ENDOPEPTIDASE AMPH"/>
    <property type="match status" value="1"/>
</dbReference>
<feature type="region of interest" description="Disordered" evidence="1">
    <location>
        <begin position="420"/>
        <end position="489"/>
    </location>
</feature>
<dbReference type="InterPro" id="IPR012338">
    <property type="entry name" value="Beta-lactam/transpept-like"/>
</dbReference>
<dbReference type="GO" id="GO:0009002">
    <property type="term" value="F:serine-type D-Ala-D-Ala carboxypeptidase activity"/>
    <property type="evidence" value="ECO:0007669"/>
    <property type="project" value="UniProtKB-EC"/>
</dbReference>
<reference evidence="4 5" key="1">
    <citation type="submission" date="2023-07" db="EMBL/GenBank/DDBJ databases">
        <title>Sequencing the genomes of 1000 actinobacteria strains.</title>
        <authorList>
            <person name="Klenk H.-P."/>
        </authorList>
    </citation>
    <scope>NUCLEOTIDE SEQUENCE [LARGE SCALE GENOMIC DNA]</scope>
    <source>
        <strain evidence="4 5">DSM 44388</strain>
    </source>
</reference>
<dbReference type="InterPro" id="IPR050491">
    <property type="entry name" value="AmpC-like"/>
</dbReference>
<dbReference type="Gene3D" id="3.40.710.10">
    <property type="entry name" value="DD-peptidase/beta-lactamase superfamily"/>
    <property type="match status" value="1"/>
</dbReference>
<keyword evidence="4" id="KW-0121">Carboxypeptidase</keyword>
<dbReference type="EMBL" id="JAUSQZ010000001">
    <property type="protein sequence ID" value="MDP9830581.1"/>
    <property type="molecule type" value="Genomic_DNA"/>
</dbReference>
<gene>
    <name evidence="4" type="ORF">J2S57_006330</name>
</gene>
<dbReference type="Proteomes" id="UP001235712">
    <property type="component" value="Unassembled WGS sequence"/>
</dbReference>
<proteinExistence type="predicted"/>
<feature type="signal peptide" evidence="2">
    <location>
        <begin position="1"/>
        <end position="32"/>
    </location>
</feature>
<evidence type="ECO:0000256" key="2">
    <source>
        <dbReference type="SAM" id="SignalP"/>
    </source>
</evidence>
<feature type="domain" description="Beta-lactamase-related" evidence="3">
    <location>
        <begin position="70"/>
        <end position="362"/>
    </location>
</feature>
<evidence type="ECO:0000313" key="4">
    <source>
        <dbReference type="EMBL" id="MDP9830581.1"/>
    </source>
</evidence>
<evidence type="ECO:0000259" key="3">
    <source>
        <dbReference type="Pfam" id="PF00144"/>
    </source>
</evidence>
<keyword evidence="4" id="KW-0645">Protease</keyword>
<dbReference type="EC" id="3.4.16.4" evidence="4"/>
<keyword evidence="2" id="KW-0732">Signal</keyword>